<comment type="caution">
    <text evidence="1">The sequence shown here is derived from an EMBL/GenBank/DDBJ whole genome shotgun (WGS) entry which is preliminary data.</text>
</comment>
<dbReference type="Proteomes" id="UP000823775">
    <property type="component" value="Unassembled WGS sequence"/>
</dbReference>
<sequence length="55" mass="6054">MEECCSFDNKHCFPLPLNFLLSGEFLAISFSGEIELCELARSTFASDSGLICLFG</sequence>
<dbReference type="EMBL" id="JACEIK010000375">
    <property type="protein sequence ID" value="MCD7455891.1"/>
    <property type="molecule type" value="Genomic_DNA"/>
</dbReference>
<gene>
    <name evidence="1" type="ORF">HAX54_030042</name>
</gene>
<reference evidence="1 2" key="1">
    <citation type="journal article" date="2021" name="BMC Genomics">
        <title>Datura genome reveals duplications of psychoactive alkaloid biosynthetic genes and high mutation rate following tissue culture.</title>
        <authorList>
            <person name="Rajewski A."/>
            <person name="Carter-House D."/>
            <person name="Stajich J."/>
            <person name="Litt A."/>
        </authorList>
    </citation>
    <scope>NUCLEOTIDE SEQUENCE [LARGE SCALE GENOMIC DNA]</scope>
    <source>
        <strain evidence="1">AR-01</strain>
    </source>
</reference>
<evidence type="ECO:0000313" key="2">
    <source>
        <dbReference type="Proteomes" id="UP000823775"/>
    </source>
</evidence>
<name>A0ABS8SAL6_DATST</name>
<evidence type="ECO:0000313" key="1">
    <source>
        <dbReference type="EMBL" id="MCD7455891.1"/>
    </source>
</evidence>
<proteinExistence type="predicted"/>
<protein>
    <submittedName>
        <fullName evidence="1">Uncharacterized protein</fullName>
    </submittedName>
</protein>
<feature type="non-terminal residue" evidence="1">
    <location>
        <position position="55"/>
    </location>
</feature>
<keyword evidence="2" id="KW-1185">Reference proteome</keyword>
<accession>A0ABS8SAL6</accession>
<organism evidence="1 2">
    <name type="scientific">Datura stramonium</name>
    <name type="common">Jimsonweed</name>
    <name type="synonym">Common thornapple</name>
    <dbReference type="NCBI Taxonomy" id="4076"/>
    <lineage>
        <taxon>Eukaryota</taxon>
        <taxon>Viridiplantae</taxon>
        <taxon>Streptophyta</taxon>
        <taxon>Embryophyta</taxon>
        <taxon>Tracheophyta</taxon>
        <taxon>Spermatophyta</taxon>
        <taxon>Magnoliopsida</taxon>
        <taxon>eudicotyledons</taxon>
        <taxon>Gunneridae</taxon>
        <taxon>Pentapetalae</taxon>
        <taxon>asterids</taxon>
        <taxon>lamiids</taxon>
        <taxon>Solanales</taxon>
        <taxon>Solanaceae</taxon>
        <taxon>Solanoideae</taxon>
        <taxon>Datureae</taxon>
        <taxon>Datura</taxon>
    </lineage>
</organism>